<dbReference type="OrthoDB" id="9768177at2"/>
<keyword evidence="6 8" id="KW-0472">Membrane</keyword>
<evidence type="ECO:0000256" key="5">
    <source>
        <dbReference type="ARBA" id="ARBA00023077"/>
    </source>
</evidence>
<evidence type="ECO:0000313" key="13">
    <source>
        <dbReference type="EMBL" id="RZS76551.1"/>
    </source>
</evidence>
<evidence type="ECO:0000256" key="8">
    <source>
        <dbReference type="PROSITE-ProRule" id="PRU01360"/>
    </source>
</evidence>
<dbReference type="NCBIfam" id="TIGR04057">
    <property type="entry name" value="SusC_RagA_signa"/>
    <property type="match status" value="1"/>
</dbReference>
<comment type="similarity">
    <text evidence="8 9">Belongs to the TonB-dependent receptor family.</text>
</comment>
<keyword evidence="5 9" id="KW-0798">TonB box</keyword>
<dbReference type="AlphaFoldDB" id="A0A4Q7N650"/>
<dbReference type="GO" id="GO:0009279">
    <property type="term" value="C:cell outer membrane"/>
    <property type="evidence" value="ECO:0007669"/>
    <property type="project" value="UniProtKB-SubCell"/>
</dbReference>
<comment type="subcellular location">
    <subcellularLocation>
        <location evidence="1 8">Cell outer membrane</location>
        <topology evidence="1 8">Multi-pass membrane protein</topology>
    </subcellularLocation>
</comment>
<dbReference type="InterPro" id="IPR036942">
    <property type="entry name" value="Beta-barrel_TonB_sf"/>
</dbReference>
<evidence type="ECO:0000256" key="10">
    <source>
        <dbReference type="SAM" id="SignalP"/>
    </source>
</evidence>
<keyword evidence="7 8" id="KW-0998">Cell outer membrane</keyword>
<dbReference type="PROSITE" id="PS52016">
    <property type="entry name" value="TONB_DEPENDENT_REC_3"/>
    <property type="match status" value="1"/>
</dbReference>
<dbReference type="InterPro" id="IPR012910">
    <property type="entry name" value="Plug_dom"/>
</dbReference>
<dbReference type="RefSeq" id="WP_130540846.1">
    <property type="nucleotide sequence ID" value="NZ_CP042431.1"/>
</dbReference>
<dbReference type="InterPro" id="IPR023996">
    <property type="entry name" value="TonB-dep_OMP_SusC/RagA"/>
</dbReference>
<feature type="domain" description="TonB-dependent receptor plug" evidence="12">
    <location>
        <begin position="118"/>
        <end position="225"/>
    </location>
</feature>
<dbReference type="Pfam" id="PF00593">
    <property type="entry name" value="TonB_dep_Rec_b-barrel"/>
    <property type="match status" value="1"/>
</dbReference>
<accession>A0A4Q7N650</accession>
<dbReference type="Proteomes" id="UP000293874">
    <property type="component" value="Unassembled WGS sequence"/>
</dbReference>
<keyword evidence="3 8" id="KW-1134">Transmembrane beta strand</keyword>
<evidence type="ECO:0000259" key="12">
    <source>
        <dbReference type="Pfam" id="PF07715"/>
    </source>
</evidence>
<evidence type="ECO:0000256" key="3">
    <source>
        <dbReference type="ARBA" id="ARBA00022452"/>
    </source>
</evidence>
<evidence type="ECO:0000256" key="4">
    <source>
        <dbReference type="ARBA" id="ARBA00022692"/>
    </source>
</evidence>
<keyword evidence="14" id="KW-1185">Reference proteome</keyword>
<evidence type="ECO:0000256" key="2">
    <source>
        <dbReference type="ARBA" id="ARBA00022448"/>
    </source>
</evidence>
<dbReference type="InterPro" id="IPR037066">
    <property type="entry name" value="Plug_dom_sf"/>
</dbReference>
<keyword evidence="10" id="KW-0732">Signal</keyword>
<dbReference type="Gene3D" id="2.40.170.20">
    <property type="entry name" value="TonB-dependent receptor, beta-barrel domain"/>
    <property type="match status" value="1"/>
</dbReference>
<keyword evidence="2 8" id="KW-0813">Transport</keyword>
<feature type="signal peptide" evidence="10">
    <location>
        <begin position="1"/>
        <end position="20"/>
    </location>
</feature>
<protein>
    <submittedName>
        <fullName evidence="13">TonB-linked SusC/RagA family outer membrane protein</fullName>
    </submittedName>
</protein>
<keyword evidence="4 8" id="KW-0812">Transmembrane</keyword>
<dbReference type="NCBIfam" id="TIGR04056">
    <property type="entry name" value="OMP_RagA_SusC"/>
    <property type="match status" value="1"/>
</dbReference>
<dbReference type="Gene3D" id="2.60.40.1120">
    <property type="entry name" value="Carboxypeptidase-like, regulatory domain"/>
    <property type="match status" value="1"/>
</dbReference>
<dbReference type="Gene3D" id="2.170.130.10">
    <property type="entry name" value="TonB-dependent receptor, plug domain"/>
    <property type="match status" value="1"/>
</dbReference>
<comment type="caution">
    <text evidence="13">The sequence shown here is derived from an EMBL/GenBank/DDBJ whole genome shotgun (WGS) entry which is preliminary data.</text>
</comment>
<dbReference type="InterPro" id="IPR008969">
    <property type="entry name" value="CarboxyPept-like_regulatory"/>
</dbReference>
<dbReference type="SUPFAM" id="SSF49464">
    <property type="entry name" value="Carboxypeptidase regulatory domain-like"/>
    <property type="match status" value="1"/>
</dbReference>
<evidence type="ECO:0000256" key="7">
    <source>
        <dbReference type="ARBA" id="ARBA00023237"/>
    </source>
</evidence>
<dbReference type="InterPro" id="IPR023997">
    <property type="entry name" value="TonB-dep_OMP_SusC/RagA_CS"/>
</dbReference>
<dbReference type="Pfam" id="PF13715">
    <property type="entry name" value="CarbopepD_reg_2"/>
    <property type="match status" value="1"/>
</dbReference>
<dbReference type="EMBL" id="SGXA01000001">
    <property type="protein sequence ID" value="RZS76551.1"/>
    <property type="molecule type" value="Genomic_DNA"/>
</dbReference>
<name>A0A4Q7N650_9BACT</name>
<proteinExistence type="inferred from homology"/>
<evidence type="ECO:0000256" key="6">
    <source>
        <dbReference type="ARBA" id="ARBA00023136"/>
    </source>
</evidence>
<evidence type="ECO:0000256" key="1">
    <source>
        <dbReference type="ARBA" id="ARBA00004571"/>
    </source>
</evidence>
<reference evidence="13 14" key="1">
    <citation type="submission" date="2019-02" db="EMBL/GenBank/DDBJ databases">
        <title>Genomic Encyclopedia of Type Strains, Phase IV (KMG-IV): sequencing the most valuable type-strain genomes for metagenomic binning, comparative biology and taxonomic classification.</title>
        <authorList>
            <person name="Goeker M."/>
        </authorList>
    </citation>
    <scope>NUCLEOTIDE SEQUENCE [LARGE SCALE GENOMIC DNA]</scope>
    <source>
        <strain evidence="13 14">DSM 18116</strain>
    </source>
</reference>
<organism evidence="13 14">
    <name type="scientific">Pseudobacter ginsenosidimutans</name>
    <dbReference type="NCBI Taxonomy" id="661488"/>
    <lineage>
        <taxon>Bacteria</taxon>
        <taxon>Pseudomonadati</taxon>
        <taxon>Bacteroidota</taxon>
        <taxon>Chitinophagia</taxon>
        <taxon>Chitinophagales</taxon>
        <taxon>Chitinophagaceae</taxon>
        <taxon>Pseudobacter</taxon>
    </lineage>
</organism>
<evidence type="ECO:0000313" key="14">
    <source>
        <dbReference type="Proteomes" id="UP000293874"/>
    </source>
</evidence>
<sequence length="1082" mass="119708">MRTAIILTCFFFLFATQAWSQNRPLTGTVMGQNKEPLSGATVELKGTNTRTSTNSKGQFRISVPSSGKSVLSISFIGFSTLEYGISSQTDITVSLLPEDSKQLEDVVVVNIGYGAVSKNAVTGSVSSVTAKDIKDFPVATVAEALAGKLAGVSVVTSEGKPGADIQIRVRGGNSITQDNAPLYIVDGIQVENALSVISPQEIQSIDVLKDVASTAVYGARGANGVVLITTKTGKTGKTMVSLNSFAGARSIINKLDVLKPYDYVMYQYQLYNNNTDQQTKDAFAKSYGTWEDLDIYKNVPFVEWQDRVFGRNAFSHTENLNITGGTDKSSFNFTMNNYKEDGIMLNSGAQRQFAAFRYDNVASNKFKFGFNVRYSRQKVWGAGTANTGSQSNNRLRNAVRYRPFEAPGIADVVDEFDPDYAKQTNLTGPVMDAYATERNDYTNQVITGVNGNYTVIKGLNIKTIFGITSTDRRMDQFNSAITGVARQNANMPVVDITTGATLTITNTNTISYDFKIKKQHAFTLLAGQELNQGRSKNTGVNVKWLPVDITAEQAFAGIQKATPPSGALQEPPTTSISEQRLFSLFGRLSYSYAGRYMANFIVRRDGSSLFPAHNRYATFPSAQVGWRISEEPLFQKLDIAWMNSLKFRASYGMGGNNRIGVDLYKTLFAASSNNGYAIEEAVTPGFAPSYLANPDIKWETTVSRNLGLDIGLFKNRITASIDLYFNNTRDLLLTAQIPTTSGYTSQLQNIGETSNKGIELQLSAMIINKKDFTWSMNFNISHNRNRIESLGLDQYGNPKTSYAIASGGVNGQDFLAQVGSAVGQFYGYKADGWYTVDDFDITYNEGNKTWTYKLKPGIANSREVALGSKDPQPGDLKLKRLSGKPGDYVTEDDRTVLGNAFPDFAGGFGNQFSWKNWDLNIFMNYSYGNETYNANRSEFTGQYLYKDNNMLAEVANRWKWYDENGQKVTDPDKLRAMNANTSFWTPPGGQYILTDYAIEDGSFLRISNVTLGYSLPSRLLQKWKVFSRFRIYATVNNLHTFTNYSGYDPEANTRRSNPLTPAVDYAAYPRSRYVLAGVEISF</sequence>
<evidence type="ECO:0000256" key="9">
    <source>
        <dbReference type="RuleBase" id="RU003357"/>
    </source>
</evidence>
<feature type="chain" id="PRO_5020408778" evidence="10">
    <location>
        <begin position="21"/>
        <end position="1082"/>
    </location>
</feature>
<gene>
    <name evidence="13" type="ORF">EV199_2437</name>
</gene>
<dbReference type="InterPro" id="IPR000531">
    <property type="entry name" value="Beta-barrel_TonB"/>
</dbReference>
<dbReference type="SUPFAM" id="SSF56935">
    <property type="entry name" value="Porins"/>
    <property type="match status" value="1"/>
</dbReference>
<feature type="domain" description="TonB-dependent receptor-like beta-barrel" evidence="11">
    <location>
        <begin position="391"/>
        <end position="851"/>
    </location>
</feature>
<dbReference type="Pfam" id="PF07715">
    <property type="entry name" value="Plug"/>
    <property type="match status" value="1"/>
</dbReference>
<evidence type="ECO:0000259" key="11">
    <source>
        <dbReference type="Pfam" id="PF00593"/>
    </source>
</evidence>
<dbReference type="InterPro" id="IPR039426">
    <property type="entry name" value="TonB-dep_rcpt-like"/>
</dbReference>